<evidence type="ECO:0000259" key="7">
    <source>
        <dbReference type="SMART" id="SM00900"/>
    </source>
</evidence>
<dbReference type="GO" id="GO:0010181">
    <property type="term" value="F:FMN binding"/>
    <property type="evidence" value="ECO:0007669"/>
    <property type="project" value="InterPro"/>
</dbReference>
<dbReference type="SUPFAM" id="SSF56524">
    <property type="entry name" value="Oxidoreductase molybdopterin-binding domain"/>
    <property type="match status" value="1"/>
</dbReference>
<keyword evidence="6" id="KW-1133">Transmembrane helix</keyword>
<evidence type="ECO:0000256" key="1">
    <source>
        <dbReference type="ARBA" id="ARBA00022448"/>
    </source>
</evidence>
<dbReference type="PROSITE" id="PS51257">
    <property type="entry name" value="PROKAR_LIPOPROTEIN"/>
    <property type="match status" value="1"/>
</dbReference>
<evidence type="ECO:0000256" key="5">
    <source>
        <dbReference type="ARBA" id="ARBA00022982"/>
    </source>
</evidence>
<keyword evidence="5" id="KW-0249">Electron transport</keyword>
<keyword evidence="1" id="KW-0813">Transport</keyword>
<organism evidence="8 9">
    <name type="scientific">Acetoanaerobium sticklandii (strain ATCC 12662 / DSM 519 / JCM 1433 / CCUG 9281 / NCIMB 10654 / HF)</name>
    <name type="common">Clostridium sticklandii</name>
    <dbReference type="NCBI Taxonomy" id="499177"/>
    <lineage>
        <taxon>Bacteria</taxon>
        <taxon>Bacillati</taxon>
        <taxon>Bacillota</taxon>
        <taxon>Clostridia</taxon>
        <taxon>Peptostreptococcales</taxon>
        <taxon>Filifactoraceae</taxon>
        <taxon>Acetoanaerobium</taxon>
    </lineage>
</organism>
<dbReference type="EMBL" id="FP565809">
    <property type="protein sequence ID" value="CBH22221.1"/>
    <property type="molecule type" value="Genomic_DNA"/>
</dbReference>
<keyword evidence="2" id="KW-0597">Phosphoprotein</keyword>
<feature type="domain" description="FMN-binding" evidence="7">
    <location>
        <begin position="90"/>
        <end position="181"/>
    </location>
</feature>
<keyword evidence="6" id="KW-0472">Membrane</keyword>
<reference evidence="9" key="1">
    <citation type="journal article" date="2010" name="BMC Genomics">
        <title>Clostridium sticklandii, a specialist in amino acid degradation:revisiting its metabolism through its genome sequence.</title>
        <authorList>
            <person name="Fonknechten N."/>
            <person name="Chaussonnerie S."/>
            <person name="Tricot S."/>
            <person name="Lajus A."/>
            <person name="Andreesen J.R."/>
            <person name="Perchat N."/>
            <person name="Pelletier E."/>
            <person name="Gouyvenoux M."/>
            <person name="Barbe V."/>
            <person name="Salanoubat M."/>
            <person name="Le Paslier D."/>
            <person name="Weissenbach J."/>
            <person name="Cohen G.N."/>
            <person name="Kreimeyer A."/>
        </authorList>
    </citation>
    <scope>NUCLEOTIDE SEQUENCE [LARGE SCALE GENOMIC DNA]</scope>
    <source>
        <strain evidence="9">ATCC 12662 / DSM 519 / JCM 1433 / CCUG 9281 / NCIMB 10654 / HF</strain>
    </source>
</reference>
<dbReference type="eggNOG" id="COG2041">
    <property type="taxonomic scope" value="Bacteria"/>
</dbReference>
<dbReference type="KEGG" id="cst:CLOST_2101"/>
<evidence type="ECO:0000313" key="8">
    <source>
        <dbReference type="EMBL" id="CBH22221.1"/>
    </source>
</evidence>
<dbReference type="HOGENOM" id="CLU_517513_0_0_9"/>
<dbReference type="BioCyc" id="CSTI499177:GJE9-2166-MONOMER"/>
<dbReference type="InterPro" id="IPR010209">
    <property type="entry name" value="Ion_transpt_RnfG/RsxG"/>
</dbReference>
<dbReference type="PANTHER" id="PTHR36118:SF1">
    <property type="entry name" value="ION-TRANSLOCATING OXIDOREDUCTASE COMPLEX SUBUNIT G"/>
    <property type="match status" value="1"/>
</dbReference>
<dbReference type="AlphaFoldDB" id="E3PTL7"/>
<dbReference type="SMART" id="SM00900">
    <property type="entry name" value="FMN_bind"/>
    <property type="match status" value="1"/>
</dbReference>
<dbReference type="STRING" id="1511.CLOST_2101"/>
<evidence type="ECO:0000256" key="4">
    <source>
        <dbReference type="ARBA" id="ARBA00022643"/>
    </source>
</evidence>
<sequence>MSKVSDKMKNRKFYIIILGIILAVIGCSFILNNTASQEKLKIKAFYPEAQKIKLVKDIADDTFVSLNLPAVKRAYEVDGVIKAFVVSCVGYVGPIEVLAALDDESDELKGIEILNHNETVGYAEHIEENWFLERFKGIGANKYLNLVVLDKEKPEDIIQVTGATVSSQAVVNAVNAAIGAYQYKVRGIEMEKVPDVVSQEIWENDVNSFVINWDGGSQRIDTKKLKDFEQLDMSVVLINTTGTKTPMKVKGPSLRTILEKQGLDLSKFEGVGITGRDGYYTMIDREKLEANEVILVWEVDGKELKEEEKPVRVALPNEMGPYWVKMVSSIDLYEQISPKEIDKVYMFDALTGDIEPYYYEYYGSKDKSIEIGKILNKFDFVDEKGFFTMAASDGLIKNETISIVRQRYFIKVDGENAPMNIAPNFKLGMNVKEMTHFSTTKDAVIFPKSMEKVVRIKEIQGQQGLLLEDVLITSGMIWEEDIALNVVNIDGSEILLDLKELSNYYITYKDKNVYLFHKDTQLMKNVLRIEKR</sequence>
<keyword evidence="4" id="KW-0288">FMN</keyword>
<dbReference type="Pfam" id="PF00174">
    <property type="entry name" value="Oxidored_molyb"/>
    <property type="match status" value="1"/>
</dbReference>
<evidence type="ECO:0000256" key="3">
    <source>
        <dbReference type="ARBA" id="ARBA00022630"/>
    </source>
</evidence>
<dbReference type="InterPro" id="IPR000572">
    <property type="entry name" value="OxRdtase_Mopterin-bd_dom"/>
</dbReference>
<gene>
    <name evidence="8" type="ordered locus">CLOST_2101</name>
</gene>
<dbReference type="GO" id="GO:0005886">
    <property type="term" value="C:plasma membrane"/>
    <property type="evidence" value="ECO:0007669"/>
    <property type="project" value="InterPro"/>
</dbReference>
<protein>
    <recommendedName>
        <fullName evidence="7">FMN-binding domain-containing protein</fullName>
    </recommendedName>
</protein>
<keyword evidence="3" id="KW-0285">Flavoprotein</keyword>
<dbReference type="GO" id="GO:0009055">
    <property type="term" value="F:electron transfer activity"/>
    <property type="evidence" value="ECO:0007669"/>
    <property type="project" value="InterPro"/>
</dbReference>
<evidence type="ECO:0000313" key="9">
    <source>
        <dbReference type="Proteomes" id="UP000007041"/>
    </source>
</evidence>
<keyword evidence="6" id="KW-0812">Transmembrane</keyword>
<dbReference type="PANTHER" id="PTHR36118">
    <property type="entry name" value="ION-TRANSLOCATING OXIDOREDUCTASE COMPLEX SUBUNIT G"/>
    <property type="match status" value="1"/>
</dbReference>
<dbReference type="Proteomes" id="UP000007041">
    <property type="component" value="Chromosome"/>
</dbReference>
<dbReference type="InterPro" id="IPR007329">
    <property type="entry name" value="FMN-bd"/>
</dbReference>
<keyword evidence="9" id="KW-1185">Reference proteome</keyword>
<proteinExistence type="predicted"/>
<dbReference type="Gene3D" id="3.90.420.10">
    <property type="entry name" value="Oxidoreductase, molybdopterin-binding domain"/>
    <property type="match status" value="1"/>
</dbReference>
<dbReference type="InterPro" id="IPR036374">
    <property type="entry name" value="OxRdtase_Mopterin-bd_sf"/>
</dbReference>
<name>E3PTL7_ACESD</name>
<evidence type="ECO:0000256" key="2">
    <source>
        <dbReference type="ARBA" id="ARBA00022553"/>
    </source>
</evidence>
<accession>E3PTL7</accession>
<feature type="transmembrane region" description="Helical" evidence="6">
    <location>
        <begin position="12"/>
        <end position="31"/>
    </location>
</feature>
<evidence type="ECO:0000256" key="6">
    <source>
        <dbReference type="SAM" id="Phobius"/>
    </source>
</evidence>
<dbReference type="Pfam" id="PF04205">
    <property type="entry name" value="FMN_bind"/>
    <property type="match status" value="1"/>
</dbReference>
<dbReference type="eggNOG" id="COG4659">
    <property type="taxonomic scope" value="Bacteria"/>
</dbReference>
<dbReference type="GO" id="GO:0022900">
    <property type="term" value="P:electron transport chain"/>
    <property type="evidence" value="ECO:0007669"/>
    <property type="project" value="InterPro"/>
</dbReference>